<feature type="compositionally biased region" description="Polar residues" evidence="1">
    <location>
        <begin position="1"/>
        <end position="14"/>
    </location>
</feature>
<keyword evidence="3" id="KW-1185">Reference proteome</keyword>
<reference evidence="2 3" key="1">
    <citation type="journal article" date="2021" name="BMC Biol.">
        <title>Horizontally acquired antibacterial genes associated with adaptive radiation of ladybird beetles.</title>
        <authorList>
            <person name="Li H.S."/>
            <person name="Tang X.F."/>
            <person name="Huang Y.H."/>
            <person name="Xu Z.Y."/>
            <person name="Chen M.L."/>
            <person name="Du X.Y."/>
            <person name="Qiu B.Y."/>
            <person name="Chen P.T."/>
            <person name="Zhang W."/>
            <person name="Slipinski A."/>
            <person name="Escalona H.E."/>
            <person name="Waterhouse R.M."/>
            <person name="Zwick A."/>
            <person name="Pang H."/>
        </authorList>
    </citation>
    <scope>NUCLEOTIDE SEQUENCE [LARGE SCALE GENOMIC DNA]</scope>
    <source>
        <strain evidence="2">SYSU2018</strain>
    </source>
</reference>
<sequence length="112" mass="12487">KQMIRNSNQYSNKVKNAKNDGKTVKNKQPSRTTIIGTAQIDSKTNNAFAGQEKKIGVFVNRVKNHVTSEDILAYISKKPDIDIASKEVKEIPGDPENLKRFVVAAPFMLKEA</sequence>
<dbReference type="EMBL" id="JABFTP020000062">
    <property type="protein sequence ID" value="KAL3273060.1"/>
    <property type="molecule type" value="Genomic_DNA"/>
</dbReference>
<feature type="non-terminal residue" evidence="2">
    <location>
        <position position="112"/>
    </location>
</feature>
<organism evidence="2 3">
    <name type="scientific">Cryptolaemus montrouzieri</name>
    <dbReference type="NCBI Taxonomy" id="559131"/>
    <lineage>
        <taxon>Eukaryota</taxon>
        <taxon>Metazoa</taxon>
        <taxon>Ecdysozoa</taxon>
        <taxon>Arthropoda</taxon>
        <taxon>Hexapoda</taxon>
        <taxon>Insecta</taxon>
        <taxon>Pterygota</taxon>
        <taxon>Neoptera</taxon>
        <taxon>Endopterygota</taxon>
        <taxon>Coleoptera</taxon>
        <taxon>Polyphaga</taxon>
        <taxon>Cucujiformia</taxon>
        <taxon>Coccinelloidea</taxon>
        <taxon>Coccinellidae</taxon>
        <taxon>Scymninae</taxon>
        <taxon>Scymnini</taxon>
        <taxon>Cryptolaemus</taxon>
    </lineage>
</organism>
<protein>
    <submittedName>
        <fullName evidence="2">Uncharacterized protein</fullName>
    </submittedName>
</protein>
<proteinExistence type="predicted"/>
<feature type="region of interest" description="Disordered" evidence="1">
    <location>
        <begin position="1"/>
        <end position="31"/>
    </location>
</feature>
<gene>
    <name evidence="2" type="ORF">HHI36_014515</name>
</gene>
<evidence type="ECO:0000256" key="1">
    <source>
        <dbReference type="SAM" id="MobiDB-lite"/>
    </source>
</evidence>
<name>A0ABD2N2T1_9CUCU</name>
<dbReference type="AlphaFoldDB" id="A0ABD2N2T1"/>
<evidence type="ECO:0000313" key="3">
    <source>
        <dbReference type="Proteomes" id="UP001516400"/>
    </source>
</evidence>
<accession>A0ABD2N2T1</accession>
<evidence type="ECO:0000313" key="2">
    <source>
        <dbReference type="EMBL" id="KAL3273060.1"/>
    </source>
</evidence>
<feature type="non-terminal residue" evidence="2">
    <location>
        <position position="1"/>
    </location>
</feature>
<dbReference type="Proteomes" id="UP001516400">
    <property type="component" value="Unassembled WGS sequence"/>
</dbReference>
<comment type="caution">
    <text evidence="2">The sequence shown here is derived from an EMBL/GenBank/DDBJ whole genome shotgun (WGS) entry which is preliminary data.</text>
</comment>